<protein>
    <submittedName>
        <fullName evidence="2">Uncharacterized protein</fullName>
    </submittedName>
</protein>
<feature type="signal peptide" evidence="1">
    <location>
        <begin position="1"/>
        <end position="21"/>
    </location>
</feature>
<reference evidence="2 3" key="1">
    <citation type="submission" date="2017-06" db="EMBL/GenBank/DDBJ databases">
        <title>Ensifer strains isolated from leguminous trees and herbs display diverse denitrification phenotypes with some acting as strong N2O sinks.</title>
        <authorList>
            <person name="Woliy K."/>
            <person name="Mania D."/>
            <person name="Bakken L.R."/>
            <person name="Frostegard A."/>
        </authorList>
    </citation>
    <scope>NUCLEOTIDE SEQUENCE [LARGE SCALE GENOMIC DNA]</scope>
    <source>
        <strain evidence="2 3">AC50a</strain>
    </source>
</reference>
<sequence length="607" mass="65893">MRHLRRTLAAGSAVIGALVLAGLAGNTDGSERPGGISDESFADALRRWNGDIFWEPASQSTDPVTRFGDEARAVFGPIPEADCGSPDARTFPLEVDGNIVDLVPNPDKPGRVLEFQHRDVSGNVVKWTTSIPKCDKPSLAGTVAYCGLNSRLHRVVRGNVEWLFFCRKSNSSQEVASDPFWQSSDPRFALLGTIGFNKNSGEIVFFDGRKDRAGFDWSKPFVPPGGHSYTDATGRAAAAALYDPTFQIRCHSCHDNKSPYVIDPHVGQSRVGYFLGGSDARAVTFGLGDYLPERSRLEGAPFRIVGSGYTSKYGGDIAGARTVRDPTGNCTNCHTLTTQLTGRRLAADAVGRQPFIANPGWGQTLVLQDEKKTLQRIDRHRTDWARRRGDGKIHPWMVPGDGNILSNTAPEIDGSDWKTLSTCLWGAGGAECGYRPLYTPCPPPETDGARVIDAGIEVLPAPIGEINANRALRVSWKYVNDYGGVPERDDVRFNVAMGQQAITASAGAPGAGYPAMEDARGAGFAPVRQGIAVSPKARLIQNISYAGHARWTEPVPSRSPRLFELYLPAVCGQRYLVRVLPKRFCFDQSNIVYGSIDHLLYADVPCG</sequence>
<comment type="caution">
    <text evidence="2">The sequence shown here is derived from an EMBL/GenBank/DDBJ whole genome shotgun (WGS) entry which is preliminary data.</text>
</comment>
<proteinExistence type="predicted"/>
<evidence type="ECO:0000313" key="3">
    <source>
        <dbReference type="Proteomes" id="UP000231987"/>
    </source>
</evidence>
<accession>A0A2J0YTR6</accession>
<gene>
    <name evidence="2" type="ORF">CEJ86_30670</name>
</gene>
<dbReference type="EMBL" id="NJGD01000028">
    <property type="protein sequence ID" value="PJR09690.1"/>
    <property type="molecule type" value="Genomic_DNA"/>
</dbReference>
<name>A0A2J0YTR6_RHIML</name>
<dbReference type="Proteomes" id="UP000231987">
    <property type="component" value="Unassembled WGS sequence"/>
</dbReference>
<evidence type="ECO:0000313" key="2">
    <source>
        <dbReference type="EMBL" id="PJR09690.1"/>
    </source>
</evidence>
<dbReference type="AlphaFoldDB" id="A0A2J0YTR6"/>
<feature type="chain" id="PRO_5014324339" evidence="1">
    <location>
        <begin position="22"/>
        <end position="607"/>
    </location>
</feature>
<keyword evidence="1" id="KW-0732">Signal</keyword>
<organism evidence="2 3">
    <name type="scientific">Rhizobium meliloti</name>
    <name type="common">Ensifer meliloti</name>
    <name type="synonym">Sinorhizobium meliloti</name>
    <dbReference type="NCBI Taxonomy" id="382"/>
    <lineage>
        <taxon>Bacteria</taxon>
        <taxon>Pseudomonadati</taxon>
        <taxon>Pseudomonadota</taxon>
        <taxon>Alphaproteobacteria</taxon>
        <taxon>Hyphomicrobiales</taxon>
        <taxon>Rhizobiaceae</taxon>
        <taxon>Sinorhizobium/Ensifer group</taxon>
        <taxon>Sinorhizobium</taxon>
    </lineage>
</organism>
<evidence type="ECO:0000256" key="1">
    <source>
        <dbReference type="SAM" id="SignalP"/>
    </source>
</evidence>